<evidence type="ECO:0000256" key="1">
    <source>
        <dbReference type="ARBA" id="ARBA00009919"/>
    </source>
</evidence>
<dbReference type="PANTHER" id="PTHR10953">
    <property type="entry name" value="UBIQUITIN-ACTIVATING ENZYME E1"/>
    <property type="match status" value="1"/>
</dbReference>
<accession>A0A9D9E8N1</accession>
<dbReference type="Gene3D" id="3.40.50.720">
    <property type="entry name" value="NAD(P)-binding Rossmann-like Domain"/>
    <property type="match status" value="1"/>
</dbReference>
<dbReference type="GO" id="GO:0008146">
    <property type="term" value="F:sulfotransferase activity"/>
    <property type="evidence" value="ECO:0007669"/>
    <property type="project" value="TreeGrafter"/>
</dbReference>
<dbReference type="GO" id="GO:0004792">
    <property type="term" value="F:thiosulfate-cyanide sulfurtransferase activity"/>
    <property type="evidence" value="ECO:0007669"/>
    <property type="project" value="TreeGrafter"/>
</dbReference>
<dbReference type="FunFam" id="3.40.50.720:FF:000080">
    <property type="entry name" value="Thiazole biosynthesis adenylyltransferase ThiF"/>
    <property type="match status" value="1"/>
</dbReference>
<dbReference type="GO" id="GO:0016779">
    <property type="term" value="F:nucleotidyltransferase activity"/>
    <property type="evidence" value="ECO:0007669"/>
    <property type="project" value="TreeGrafter"/>
</dbReference>
<evidence type="ECO:0000313" key="3">
    <source>
        <dbReference type="EMBL" id="MBO8440994.1"/>
    </source>
</evidence>
<protein>
    <submittedName>
        <fullName evidence="3">HesA/MoeB/ThiF family protein</fullName>
    </submittedName>
</protein>
<dbReference type="InterPro" id="IPR045886">
    <property type="entry name" value="ThiF/MoeB/HesA"/>
</dbReference>
<organism evidence="3 4">
    <name type="scientific">Candidatus Gallilactobacillus intestinavium</name>
    <dbReference type="NCBI Taxonomy" id="2840838"/>
    <lineage>
        <taxon>Bacteria</taxon>
        <taxon>Bacillati</taxon>
        <taxon>Bacillota</taxon>
        <taxon>Bacilli</taxon>
        <taxon>Lactobacillales</taxon>
        <taxon>Lactobacillaceae</taxon>
        <taxon>Lactobacillaceae incertae sedis</taxon>
        <taxon>Candidatus Gallilactobacillus</taxon>
    </lineage>
</organism>
<feature type="domain" description="THIF-type NAD/FAD binding fold" evidence="2">
    <location>
        <begin position="4"/>
        <end position="238"/>
    </location>
</feature>
<reference evidence="3" key="2">
    <citation type="journal article" date="2021" name="PeerJ">
        <title>Extensive microbial diversity within the chicken gut microbiome revealed by metagenomics and culture.</title>
        <authorList>
            <person name="Gilroy R."/>
            <person name="Ravi A."/>
            <person name="Getino M."/>
            <person name="Pursley I."/>
            <person name="Horton D.L."/>
            <person name="Alikhan N.F."/>
            <person name="Baker D."/>
            <person name="Gharbi K."/>
            <person name="Hall N."/>
            <person name="Watson M."/>
            <person name="Adriaenssens E.M."/>
            <person name="Foster-Nyarko E."/>
            <person name="Jarju S."/>
            <person name="Secka A."/>
            <person name="Antonio M."/>
            <person name="Oren A."/>
            <person name="Chaudhuri R.R."/>
            <person name="La Ragione R."/>
            <person name="Hildebrand F."/>
            <person name="Pallen M.J."/>
        </authorList>
    </citation>
    <scope>NUCLEOTIDE SEQUENCE</scope>
    <source>
        <strain evidence="3">C6-149</strain>
    </source>
</reference>
<dbReference type="EMBL" id="JADIMP010000017">
    <property type="protein sequence ID" value="MBO8440994.1"/>
    <property type="molecule type" value="Genomic_DNA"/>
</dbReference>
<comment type="caution">
    <text evidence="3">The sequence shown here is derived from an EMBL/GenBank/DDBJ whole genome shotgun (WGS) entry which is preliminary data.</text>
</comment>
<dbReference type="PROSITE" id="PS51257">
    <property type="entry name" value="PROKAR_LIPOPROTEIN"/>
    <property type="match status" value="1"/>
</dbReference>
<reference evidence="3" key="1">
    <citation type="submission" date="2020-10" db="EMBL/GenBank/DDBJ databases">
        <authorList>
            <person name="Gilroy R."/>
        </authorList>
    </citation>
    <scope>NUCLEOTIDE SEQUENCE</scope>
    <source>
        <strain evidence="3">C6-149</strain>
    </source>
</reference>
<dbReference type="GO" id="GO:0005829">
    <property type="term" value="C:cytosol"/>
    <property type="evidence" value="ECO:0007669"/>
    <property type="project" value="TreeGrafter"/>
</dbReference>
<dbReference type="GO" id="GO:0008641">
    <property type="term" value="F:ubiquitin-like modifier activating enzyme activity"/>
    <property type="evidence" value="ECO:0007669"/>
    <property type="project" value="InterPro"/>
</dbReference>
<sequence>MNRYDRQERVTSVGKQGQEKIQQASIVIVGCGAIGSYTAEQLVRSGIHTLYLIDPDIVELSNLQRQSLFTEDDANNHELKVVAAKKHLNQINSNVNIKIFPSELSSSILAKIEYFDLLIDCCDNFFTRDLINRLAINNNFNYIFSSCAGTYGEVMFIDPRKGPCLNCLFPNINKLKNNDCDLIGVSTPIIPMISSLQVSLTFNYLINDEINNQQLINVDCHKLQFNTFNIHKVKNCPVCSQNHVSLPKKTINNKIHRMCGSKTFSINFDNKIQLEKLANILNKKNINYQWNNFFINFNLDDINISYFKNAKLNIYNAKDLDQAQNIYHKFKKILEIQS</sequence>
<dbReference type="InterPro" id="IPR035985">
    <property type="entry name" value="Ubiquitin-activating_enz"/>
</dbReference>
<name>A0A9D9E8N1_9LACO</name>
<dbReference type="CDD" id="cd00757">
    <property type="entry name" value="ThiF_MoeB_HesA_family"/>
    <property type="match status" value="1"/>
</dbReference>
<dbReference type="Pfam" id="PF00899">
    <property type="entry name" value="ThiF"/>
    <property type="match status" value="1"/>
</dbReference>
<dbReference type="PANTHER" id="PTHR10953:SF102">
    <property type="entry name" value="ADENYLYLTRANSFERASE AND SULFURTRANSFERASE MOCS3"/>
    <property type="match status" value="1"/>
</dbReference>
<dbReference type="AlphaFoldDB" id="A0A9D9E8N1"/>
<comment type="similarity">
    <text evidence="1">Belongs to the HesA/MoeB/ThiF family.</text>
</comment>
<evidence type="ECO:0000313" key="4">
    <source>
        <dbReference type="Proteomes" id="UP000823614"/>
    </source>
</evidence>
<dbReference type="Proteomes" id="UP000823614">
    <property type="component" value="Unassembled WGS sequence"/>
</dbReference>
<proteinExistence type="inferred from homology"/>
<gene>
    <name evidence="3" type="ORF">IAA89_00880</name>
</gene>
<dbReference type="InterPro" id="IPR000594">
    <property type="entry name" value="ThiF_NAD_FAD-bd"/>
</dbReference>
<evidence type="ECO:0000259" key="2">
    <source>
        <dbReference type="Pfam" id="PF00899"/>
    </source>
</evidence>
<dbReference type="SUPFAM" id="SSF69572">
    <property type="entry name" value="Activating enzymes of the ubiquitin-like proteins"/>
    <property type="match status" value="1"/>
</dbReference>